<dbReference type="RefSeq" id="WP_123213013.1">
    <property type="nucleotide sequence ID" value="NZ_RJVO01000010.1"/>
</dbReference>
<organism evidence="4 5">
    <name type="scientific">Stagnimonas aquatica</name>
    <dbReference type="NCBI Taxonomy" id="2689987"/>
    <lineage>
        <taxon>Bacteria</taxon>
        <taxon>Pseudomonadati</taxon>
        <taxon>Pseudomonadota</taxon>
        <taxon>Gammaproteobacteria</taxon>
        <taxon>Nevskiales</taxon>
        <taxon>Nevskiaceae</taxon>
        <taxon>Stagnimonas</taxon>
    </lineage>
</organism>
<feature type="chain" id="PRO_5018254619" description="SbsA Ig-like domain-containing protein" evidence="2">
    <location>
        <begin position="22"/>
        <end position="432"/>
    </location>
</feature>
<dbReference type="EMBL" id="RJVO01000010">
    <property type="protein sequence ID" value="ROH86004.1"/>
    <property type="molecule type" value="Genomic_DNA"/>
</dbReference>
<dbReference type="Proteomes" id="UP000282106">
    <property type="component" value="Unassembled WGS sequence"/>
</dbReference>
<accession>A0A3N0V0C7</accession>
<dbReference type="InterPro" id="IPR014755">
    <property type="entry name" value="Cu-Rt/internalin_Ig-like"/>
</dbReference>
<feature type="signal peptide" evidence="2">
    <location>
        <begin position="1"/>
        <end position="21"/>
    </location>
</feature>
<protein>
    <recommendedName>
        <fullName evidence="3">SbsA Ig-like domain-containing protein</fullName>
    </recommendedName>
</protein>
<dbReference type="AlphaFoldDB" id="A0A3N0V0C7"/>
<dbReference type="Gene3D" id="2.60.40.1220">
    <property type="match status" value="1"/>
</dbReference>
<feature type="domain" description="SbsA Ig-like" evidence="3">
    <location>
        <begin position="310"/>
        <end position="426"/>
    </location>
</feature>
<sequence>MKLKHPLLVALLVLASAGAQAAGMATHAAMADFGRDALDDGPLKAILTAHRPALLAGAIHPDGGYGSGAAFPEDREMAERAHWGDFSIQFMAYLRESGCSGEVKAALVKRPAIGLIDLAALSDRCGHLIAYAFGNAAHGLTDETWDAQFEPEVRRRGEDPNPAVFLAQLPLSLPGPLKDALTQLFAATPMNAIEYAMDMVNIAERKLVLDAPTLVFPPSSELVAVFARNRPEQGVTVAMVERAQVVSRAAVQAESLAALVEQVRVRRQMPWAAANYYTAPGGVVQSGYAVAGMYRQLWDLLTGDPAQPLAPTVVGSYPGHGALDVQLDPAHDGWTQHRWLHVFFSTSMDAASLEQPGAICLFDPDGRRVAGVVEPGSWSRDYAHTVKFRLAEALKPNARYTAVVTPKVKDYRGLALEWPYSFSFTTARSSAP</sequence>
<evidence type="ECO:0000313" key="5">
    <source>
        <dbReference type="Proteomes" id="UP000282106"/>
    </source>
</evidence>
<reference evidence="4 5" key="1">
    <citation type="submission" date="2018-10" db="EMBL/GenBank/DDBJ databases">
        <authorList>
            <person name="Chen W.-M."/>
        </authorList>
    </citation>
    <scope>NUCLEOTIDE SEQUENCE [LARGE SCALE GENOMIC DNA]</scope>
    <source>
        <strain evidence="4 5">THS-13</strain>
    </source>
</reference>
<evidence type="ECO:0000256" key="2">
    <source>
        <dbReference type="SAM" id="SignalP"/>
    </source>
</evidence>
<dbReference type="InParanoid" id="A0A3N0V0C7"/>
<keyword evidence="1 2" id="KW-0732">Signal</keyword>
<dbReference type="InterPro" id="IPR032812">
    <property type="entry name" value="SbsA_Ig"/>
</dbReference>
<evidence type="ECO:0000256" key="1">
    <source>
        <dbReference type="ARBA" id="ARBA00022729"/>
    </source>
</evidence>
<proteinExistence type="predicted"/>
<evidence type="ECO:0000313" key="4">
    <source>
        <dbReference type="EMBL" id="ROH86004.1"/>
    </source>
</evidence>
<name>A0A3N0V0C7_9GAMM</name>
<keyword evidence="5" id="KW-1185">Reference proteome</keyword>
<gene>
    <name evidence="4" type="ORF">ED208_16405</name>
</gene>
<evidence type="ECO:0000259" key="3">
    <source>
        <dbReference type="Pfam" id="PF13205"/>
    </source>
</evidence>
<comment type="caution">
    <text evidence="4">The sequence shown here is derived from an EMBL/GenBank/DDBJ whole genome shotgun (WGS) entry which is preliminary data.</text>
</comment>
<dbReference type="Pfam" id="PF13205">
    <property type="entry name" value="Big_5"/>
    <property type="match status" value="1"/>
</dbReference>